<dbReference type="InterPro" id="IPR005370">
    <property type="entry name" value="UPF0180"/>
</dbReference>
<organism evidence="1 2">
    <name type="scientific">Clostridium brassicae</name>
    <dbReference type="NCBI Taxonomy" id="2999072"/>
    <lineage>
        <taxon>Bacteria</taxon>
        <taxon>Bacillati</taxon>
        <taxon>Bacillota</taxon>
        <taxon>Clostridia</taxon>
        <taxon>Eubacteriales</taxon>
        <taxon>Clostridiaceae</taxon>
        <taxon>Clostridium</taxon>
    </lineage>
</organism>
<keyword evidence="2" id="KW-1185">Reference proteome</keyword>
<evidence type="ECO:0000313" key="1">
    <source>
        <dbReference type="EMBL" id="MCY6959248.1"/>
    </source>
</evidence>
<evidence type="ECO:0000313" key="2">
    <source>
        <dbReference type="Proteomes" id="UP001144612"/>
    </source>
</evidence>
<dbReference type="Pfam" id="PF03698">
    <property type="entry name" value="UPF0180"/>
    <property type="match status" value="1"/>
</dbReference>
<reference evidence="1" key="1">
    <citation type="submission" date="2022-12" db="EMBL/GenBank/DDBJ databases">
        <title>Clostridium sp. nov., isolated from industrial wastewater.</title>
        <authorList>
            <person name="Jiayan W."/>
        </authorList>
    </citation>
    <scope>NUCLEOTIDE SEQUENCE</scope>
    <source>
        <strain evidence="1">ZC22-4</strain>
    </source>
</reference>
<gene>
    <name evidence="1" type="ORF">OW729_11590</name>
</gene>
<protein>
    <submittedName>
        <fullName evidence="1">YkuS family protein</fullName>
    </submittedName>
</protein>
<dbReference type="EMBL" id="JAPQFJ010000011">
    <property type="protein sequence ID" value="MCY6959248.1"/>
    <property type="molecule type" value="Genomic_DNA"/>
</dbReference>
<dbReference type="Proteomes" id="UP001144612">
    <property type="component" value="Unassembled WGS sequence"/>
</dbReference>
<accession>A0ABT4DAA5</accession>
<proteinExistence type="predicted"/>
<comment type="caution">
    <text evidence="1">The sequence shown here is derived from an EMBL/GenBank/DDBJ whole genome shotgun (WGS) entry which is preliminary data.</text>
</comment>
<sequence length="120" mass="13554">MYYIAVEKGLEHLANYLKEKGFKVDSFYENEKNNLEYFRKYDAIVTNEINRNILEIHDEITGASGINSNLIGIQYGLSTVSPINTGILNENAITLSTSIPIINAYNLTPEEVNEKLHSIT</sequence>
<name>A0ABT4DAA5_9CLOT</name>
<dbReference type="RefSeq" id="WP_268061671.1">
    <property type="nucleotide sequence ID" value="NZ_JAPQFJ010000011.1"/>
</dbReference>